<feature type="non-terminal residue" evidence="1">
    <location>
        <position position="69"/>
    </location>
</feature>
<feature type="non-terminal residue" evidence="1">
    <location>
        <position position="1"/>
    </location>
</feature>
<accession>A0A6J4Q5P4</accession>
<sequence length="69" mass="7309">ATGGARLPVADSGKPRPDRAGRLCDSACDLRSNAHLSRARCDRDRSLCHLWPGQIGQASASPRQPGCLV</sequence>
<protein>
    <submittedName>
        <fullName evidence="1">Uncharacterized protein</fullName>
    </submittedName>
</protein>
<evidence type="ECO:0000313" key="1">
    <source>
        <dbReference type="EMBL" id="CAA9435294.1"/>
    </source>
</evidence>
<gene>
    <name evidence="1" type="ORF">AVDCRST_MAG15-3147</name>
</gene>
<reference evidence="1" key="1">
    <citation type="submission" date="2020-02" db="EMBL/GenBank/DDBJ databases">
        <authorList>
            <person name="Meier V. D."/>
        </authorList>
    </citation>
    <scope>NUCLEOTIDE SEQUENCE</scope>
    <source>
        <strain evidence="1">AVDCRST_MAG15</strain>
    </source>
</reference>
<proteinExistence type="predicted"/>
<organism evidence="1">
    <name type="scientific">uncultured Rubellimicrobium sp</name>
    <dbReference type="NCBI Taxonomy" id="543078"/>
    <lineage>
        <taxon>Bacteria</taxon>
        <taxon>Pseudomonadati</taxon>
        <taxon>Pseudomonadota</taxon>
        <taxon>Alphaproteobacteria</taxon>
        <taxon>Rhodobacterales</taxon>
        <taxon>Roseobacteraceae</taxon>
        <taxon>Rubellimicrobium</taxon>
        <taxon>environmental samples</taxon>
    </lineage>
</organism>
<dbReference type="EMBL" id="CADCUU010000473">
    <property type="protein sequence ID" value="CAA9435294.1"/>
    <property type="molecule type" value="Genomic_DNA"/>
</dbReference>
<dbReference type="AlphaFoldDB" id="A0A6J4Q5P4"/>
<name>A0A6J4Q5P4_9RHOB</name>